<dbReference type="SUPFAM" id="SSF53474">
    <property type="entry name" value="alpha/beta-Hydrolases"/>
    <property type="match status" value="1"/>
</dbReference>
<evidence type="ECO:0000256" key="1">
    <source>
        <dbReference type="ARBA" id="ARBA00022801"/>
    </source>
</evidence>
<reference evidence="3 4" key="1">
    <citation type="submission" date="2022-06" db="EMBL/GenBank/DDBJ databases">
        <title>Sequencing the genomes of 1000 actinobacteria strains.</title>
        <authorList>
            <person name="Klenk H.-P."/>
        </authorList>
    </citation>
    <scope>NUCLEOTIDE SEQUENCE [LARGE SCALE GENOMIC DNA]</scope>
    <source>
        <strain evidence="3 4">DSM 44170</strain>
    </source>
</reference>
<dbReference type="InterPro" id="IPR000639">
    <property type="entry name" value="Epox_hydrolase-like"/>
</dbReference>
<dbReference type="Proteomes" id="UP001320766">
    <property type="component" value="Unassembled WGS sequence"/>
</dbReference>
<organism evidence="3 4">
    <name type="scientific">Nonomuraea roseoviolacea subsp. carminata</name>
    <dbReference type="NCBI Taxonomy" id="160689"/>
    <lineage>
        <taxon>Bacteria</taxon>
        <taxon>Bacillati</taxon>
        <taxon>Actinomycetota</taxon>
        <taxon>Actinomycetes</taxon>
        <taxon>Streptosporangiales</taxon>
        <taxon>Streptosporangiaceae</taxon>
        <taxon>Nonomuraea</taxon>
    </lineage>
</organism>
<keyword evidence="1" id="KW-0378">Hydrolase</keyword>
<dbReference type="InterPro" id="IPR000073">
    <property type="entry name" value="AB_hydrolase_1"/>
</dbReference>
<protein>
    <submittedName>
        <fullName evidence="3">Pimeloyl-ACP methyl ester carboxylesterase</fullName>
    </submittedName>
</protein>
<dbReference type="RefSeq" id="WP_253768965.1">
    <property type="nucleotide sequence ID" value="NZ_BAAAVE010000012.1"/>
</dbReference>
<keyword evidence="4" id="KW-1185">Reference proteome</keyword>
<dbReference type="Gene3D" id="3.40.50.1820">
    <property type="entry name" value="alpha/beta hydrolase"/>
    <property type="match status" value="1"/>
</dbReference>
<accession>A0ABT1JXZ4</accession>
<dbReference type="EMBL" id="JAMZEC010000001">
    <property type="protein sequence ID" value="MCP2346628.1"/>
    <property type="molecule type" value="Genomic_DNA"/>
</dbReference>
<evidence type="ECO:0000313" key="4">
    <source>
        <dbReference type="Proteomes" id="UP001320766"/>
    </source>
</evidence>
<dbReference type="PANTHER" id="PTHR43329">
    <property type="entry name" value="EPOXIDE HYDROLASE"/>
    <property type="match status" value="1"/>
</dbReference>
<evidence type="ECO:0000313" key="3">
    <source>
        <dbReference type="EMBL" id="MCP2346628.1"/>
    </source>
</evidence>
<comment type="caution">
    <text evidence="3">The sequence shown here is derived from an EMBL/GenBank/DDBJ whole genome shotgun (WGS) entry which is preliminary data.</text>
</comment>
<sequence length="320" mass="34853">MTPREGPIPGVIHFFTSTETTMNYGRITANGIDFSYAEEGEGPLALLLHGFPESGDVTYRHLIPALAAAGYRAVAPNMRGFAPTALPSDGSMLLRDLVDDVNALHQELGGGDDAILVGHDWGAGMAWSAAVTAPERWSRLVVSDVPPLRFFGAYAATFEGIENLNHFWFIQMDLATDVLAADDMAWLRRGLQDKWTAPGFDATEEIDGMRKALGEPARLRAALDLYRTNFGPKQMGTPEWAAEHGRLWGSLPSQPTLYLHGTEDKSVVMDQETLDAIGAALAESNKDSEVAFVEGAGHIVPAEKPDRYNELVLAFLDKKI</sequence>
<dbReference type="PRINTS" id="PR00111">
    <property type="entry name" value="ABHYDROLASE"/>
</dbReference>
<proteinExistence type="predicted"/>
<feature type="domain" description="AB hydrolase-1" evidence="2">
    <location>
        <begin position="46"/>
        <end position="305"/>
    </location>
</feature>
<dbReference type="InterPro" id="IPR029058">
    <property type="entry name" value="AB_hydrolase_fold"/>
</dbReference>
<evidence type="ECO:0000259" key="2">
    <source>
        <dbReference type="Pfam" id="PF00561"/>
    </source>
</evidence>
<dbReference type="PRINTS" id="PR00412">
    <property type="entry name" value="EPOXHYDRLASE"/>
</dbReference>
<dbReference type="Pfam" id="PF00561">
    <property type="entry name" value="Abhydrolase_1"/>
    <property type="match status" value="1"/>
</dbReference>
<name>A0ABT1JXZ4_9ACTN</name>
<gene>
    <name evidence="3" type="ORF">HD595_002750</name>
</gene>